<keyword evidence="1" id="KW-1133">Transmembrane helix</keyword>
<sequence length="160" mass="16746">MDDRDWSIEVSVPVRQRSTQRLWVVLAWCAAAVGLFSVAFTSVSAQHPKATLGVVSGTIGAIIAALMTTATGRRELKPAQFVKYTTTARVVTVSWLLAAVLVIGGGVFGGLLRGESFAFGAGWIVGAFEAELGTLVGLASVILILGPGYSEYSDARAATE</sequence>
<protein>
    <submittedName>
        <fullName evidence="2">Uncharacterized protein</fullName>
    </submittedName>
</protein>
<feature type="transmembrane region" description="Helical" evidence="1">
    <location>
        <begin position="90"/>
        <end position="111"/>
    </location>
</feature>
<accession>A0ABN2N029</accession>
<feature type="transmembrane region" description="Helical" evidence="1">
    <location>
        <begin position="123"/>
        <end position="146"/>
    </location>
</feature>
<organism evidence="2 3">
    <name type="scientific">Agromyces salentinus</name>
    <dbReference type="NCBI Taxonomy" id="269421"/>
    <lineage>
        <taxon>Bacteria</taxon>
        <taxon>Bacillati</taxon>
        <taxon>Actinomycetota</taxon>
        <taxon>Actinomycetes</taxon>
        <taxon>Micrococcales</taxon>
        <taxon>Microbacteriaceae</taxon>
        <taxon>Agromyces</taxon>
    </lineage>
</organism>
<gene>
    <name evidence="2" type="ORF">GCM10009750_34950</name>
</gene>
<keyword evidence="1" id="KW-0812">Transmembrane</keyword>
<dbReference type="EMBL" id="BAAANK010000012">
    <property type="protein sequence ID" value="GAA1845680.1"/>
    <property type="molecule type" value="Genomic_DNA"/>
</dbReference>
<reference evidence="2 3" key="1">
    <citation type="journal article" date="2019" name="Int. J. Syst. Evol. Microbiol.">
        <title>The Global Catalogue of Microorganisms (GCM) 10K type strain sequencing project: providing services to taxonomists for standard genome sequencing and annotation.</title>
        <authorList>
            <consortium name="The Broad Institute Genomics Platform"/>
            <consortium name="The Broad Institute Genome Sequencing Center for Infectious Disease"/>
            <person name="Wu L."/>
            <person name="Ma J."/>
        </authorList>
    </citation>
    <scope>NUCLEOTIDE SEQUENCE [LARGE SCALE GENOMIC DNA]</scope>
    <source>
        <strain evidence="2 3">JCM 14323</strain>
    </source>
</reference>
<comment type="caution">
    <text evidence="2">The sequence shown here is derived from an EMBL/GenBank/DDBJ whole genome shotgun (WGS) entry which is preliminary data.</text>
</comment>
<proteinExistence type="predicted"/>
<evidence type="ECO:0000313" key="2">
    <source>
        <dbReference type="EMBL" id="GAA1845680.1"/>
    </source>
</evidence>
<feature type="transmembrane region" description="Helical" evidence="1">
    <location>
        <begin position="50"/>
        <end position="69"/>
    </location>
</feature>
<evidence type="ECO:0000313" key="3">
    <source>
        <dbReference type="Proteomes" id="UP001501746"/>
    </source>
</evidence>
<feature type="transmembrane region" description="Helical" evidence="1">
    <location>
        <begin position="21"/>
        <end position="44"/>
    </location>
</feature>
<name>A0ABN2N029_9MICO</name>
<dbReference type="Proteomes" id="UP001501746">
    <property type="component" value="Unassembled WGS sequence"/>
</dbReference>
<keyword evidence="3" id="KW-1185">Reference proteome</keyword>
<evidence type="ECO:0000256" key="1">
    <source>
        <dbReference type="SAM" id="Phobius"/>
    </source>
</evidence>
<keyword evidence="1" id="KW-0472">Membrane</keyword>